<organism evidence="9 10">
    <name type="scientific">Saccharibacillus endophyticus</name>
    <dbReference type="NCBI Taxonomy" id="2060666"/>
    <lineage>
        <taxon>Bacteria</taxon>
        <taxon>Bacillati</taxon>
        <taxon>Bacillota</taxon>
        <taxon>Bacilli</taxon>
        <taxon>Bacillales</taxon>
        <taxon>Paenibacillaceae</taxon>
        <taxon>Saccharibacillus</taxon>
    </lineage>
</organism>
<dbReference type="Pfam" id="PF13186">
    <property type="entry name" value="SPASM"/>
    <property type="match status" value="1"/>
</dbReference>
<dbReference type="Gene3D" id="3.20.20.70">
    <property type="entry name" value="Aldolase class I"/>
    <property type="match status" value="1"/>
</dbReference>
<keyword evidence="6" id="KW-0411">Iron-sulfur</keyword>
<evidence type="ECO:0000256" key="5">
    <source>
        <dbReference type="ARBA" id="ARBA00023004"/>
    </source>
</evidence>
<dbReference type="PIRSF" id="PIRSF037420">
    <property type="entry name" value="PQQ_syn_pqqE"/>
    <property type="match status" value="1"/>
</dbReference>
<evidence type="ECO:0000256" key="4">
    <source>
        <dbReference type="ARBA" id="ARBA00022723"/>
    </source>
</evidence>
<sequence>MNMPAPRDYAVDPFIVIWEVTRACALKCLHCRAEAQYRADPDQLSHEEGRALIDRIALMNRPLLVFTGGDPLMRSDLFELARYAIQEKGLSVSMTPSATPRVTRSSVEKAKEVGLSRWAFSLDGSCAEIHDHFRGTAGSFDTTMRGIGYLKEMGIPIQVNTTVSRYNLHDLEAISEKVKEIGVVLWSLFFLIPTGRAAQKDMISAEEHEKVMEWLYEVGQRMPYGVKATEAPHYRRVAVQLSAKRAQSNPSAERSDGVGISKPGSSFSMNRVNAVSGSKRDFKRADVLGRAPKGVNDGDGFLFISHIGDVYPSGFLPVKCGNVREEALEDIYRDSPVMRSLRDKNRLKGKCGACEFKQLCGGSRARAFAVTSDFLESDPSCTYIPIALRGEPQS</sequence>
<dbReference type="SFLD" id="SFLDG01386">
    <property type="entry name" value="main_SPASM_domain-containing"/>
    <property type="match status" value="1"/>
</dbReference>
<evidence type="ECO:0000259" key="8">
    <source>
        <dbReference type="PROSITE" id="PS51918"/>
    </source>
</evidence>
<dbReference type="Proteomes" id="UP000605427">
    <property type="component" value="Unassembled WGS sequence"/>
</dbReference>
<dbReference type="NCBIfam" id="TIGR04053">
    <property type="entry name" value="TIGR04053 family radical SAM/SPASM domain-containing protein"/>
    <property type="match status" value="1"/>
</dbReference>
<accession>A0ABQ1ZNF0</accession>
<evidence type="ECO:0000256" key="2">
    <source>
        <dbReference type="ARBA" id="ARBA00022485"/>
    </source>
</evidence>
<keyword evidence="2" id="KW-0004">4Fe-4S</keyword>
<keyword evidence="5" id="KW-0408">Iron</keyword>
<evidence type="ECO:0000313" key="9">
    <source>
        <dbReference type="EMBL" id="GGH69985.1"/>
    </source>
</evidence>
<dbReference type="SFLD" id="SFLDS00029">
    <property type="entry name" value="Radical_SAM"/>
    <property type="match status" value="1"/>
</dbReference>
<dbReference type="SMART" id="SM00729">
    <property type="entry name" value="Elp3"/>
    <property type="match status" value="1"/>
</dbReference>
<dbReference type="PANTHER" id="PTHR11228:SF34">
    <property type="entry name" value="TUNGSTEN-CONTAINING ALDEHYDE FERREDOXIN OXIDOREDUCTASE COFACTOR MODIFYING PROTEIN"/>
    <property type="match status" value="1"/>
</dbReference>
<dbReference type="PANTHER" id="PTHR11228">
    <property type="entry name" value="RADICAL SAM DOMAIN PROTEIN"/>
    <property type="match status" value="1"/>
</dbReference>
<proteinExistence type="predicted"/>
<dbReference type="InterPro" id="IPR006638">
    <property type="entry name" value="Elp3/MiaA/NifB-like_rSAM"/>
</dbReference>
<dbReference type="CDD" id="cd21123">
    <property type="entry name" value="SPASM_MftC-like"/>
    <property type="match status" value="1"/>
</dbReference>
<evidence type="ECO:0000256" key="7">
    <source>
        <dbReference type="SAM" id="MobiDB-lite"/>
    </source>
</evidence>
<keyword evidence="10" id="KW-1185">Reference proteome</keyword>
<feature type="region of interest" description="Disordered" evidence="7">
    <location>
        <begin position="245"/>
        <end position="264"/>
    </location>
</feature>
<dbReference type="SFLD" id="SFLDG01067">
    <property type="entry name" value="SPASM/twitch_domain_containing"/>
    <property type="match status" value="1"/>
</dbReference>
<feature type="domain" description="Radical SAM core" evidence="8">
    <location>
        <begin position="10"/>
        <end position="221"/>
    </location>
</feature>
<keyword evidence="3" id="KW-0949">S-adenosyl-L-methionine</keyword>
<gene>
    <name evidence="9" type="ORF">GCM10007362_05620</name>
</gene>
<dbReference type="SUPFAM" id="SSF102114">
    <property type="entry name" value="Radical SAM enzymes"/>
    <property type="match status" value="2"/>
</dbReference>
<name>A0ABQ1ZNF0_9BACL</name>
<dbReference type="InterPro" id="IPR050377">
    <property type="entry name" value="Radical_SAM_PqqE_MftC-like"/>
</dbReference>
<keyword evidence="4" id="KW-0479">Metal-binding</keyword>
<dbReference type="InterPro" id="IPR007197">
    <property type="entry name" value="rSAM"/>
</dbReference>
<dbReference type="EMBL" id="BMDD01000001">
    <property type="protein sequence ID" value="GGH69985.1"/>
    <property type="molecule type" value="Genomic_DNA"/>
</dbReference>
<dbReference type="InterPro" id="IPR023885">
    <property type="entry name" value="4Fe4S-binding_SPASM_dom"/>
</dbReference>
<dbReference type="PROSITE" id="PS51918">
    <property type="entry name" value="RADICAL_SAM"/>
    <property type="match status" value="1"/>
</dbReference>
<evidence type="ECO:0000256" key="3">
    <source>
        <dbReference type="ARBA" id="ARBA00022691"/>
    </source>
</evidence>
<comment type="caution">
    <text evidence="9">The sequence shown here is derived from an EMBL/GenBank/DDBJ whole genome shotgun (WGS) entry which is preliminary data.</text>
</comment>
<dbReference type="InterPro" id="IPR013785">
    <property type="entry name" value="Aldolase_TIM"/>
</dbReference>
<reference evidence="10" key="1">
    <citation type="journal article" date="2019" name="Int. J. Syst. Evol. Microbiol.">
        <title>The Global Catalogue of Microorganisms (GCM) 10K type strain sequencing project: providing services to taxonomists for standard genome sequencing and annotation.</title>
        <authorList>
            <consortium name="The Broad Institute Genomics Platform"/>
            <consortium name="The Broad Institute Genome Sequencing Center for Infectious Disease"/>
            <person name="Wu L."/>
            <person name="Ma J."/>
        </authorList>
    </citation>
    <scope>NUCLEOTIDE SEQUENCE [LARGE SCALE GENOMIC DNA]</scope>
    <source>
        <strain evidence="10">CCM 8702</strain>
    </source>
</reference>
<dbReference type="CDD" id="cd01335">
    <property type="entry name" value="Radical_SAM"/>
    <property type="match status" value="1"/>
</dbReference>
<dbReference type="Pfam" id="PF04055">
    <property type="entry name" value="Radical_SAM"/>
    <property type="match status" value="1"/>
</dbReference>
<evidence type="ECO:0000313" key="10">
    <source>
        <dbReference type="Proteomes" id="UP000605427"/>
    </source>
</evidence>
<protein>
    <submittedName>
        <fullName evidence="9">Radical SAM protein</fullName>
    </submittedName>
</protein>
<evidence type="ECO:0000256" key="1">
    <source>
        <dbReference type="ARBA" id="ARBA00001966"/>
    </source>
</evidence>
<dbReference type="NCBIfam" id="TIGR04085">
    <property type="entry name" value="rSAM_more_4Fe4S"/>
    <property type="match status" value="1"/>
</dbReference>
<evidence type="ECO:0000256" key="6">
    <source>
        <dbReference type="ARBA" id="ARBA00023014"/>
    </source>
</evidence>
<dbReference type="InterPro" id="IPR017200">
    <property type="entry name" value="PqqE-like"/>
</dbReference>
<dbReference type="RefSeq" id="WP_172238759.1">
    <property type="nucleotide sequence ID" value="NZ_BMDD01000001.1"/>
</dbReference>
<dbReference type="InterPro" id="IPR058240">
    <property type="entry name" value="rSAM_sf"/>
</dbReference>
<comment type="cofactor">
    <cofactor evidence="1">
        <name>[4Fe-4S] cluster</name>
        <dbReference type="ChEBI" id="CHEBI:49883"/>
    </cofactor>
</comment>